<keyword evidence="3 4" id="KW-0472">Membrane</keyword>
<keyword evidence="6" id="KW-1185">Reference proteome</keyword>
<proteinExistence type="inferred from homology"/>
<comment type="caution">
    <text evidence="5">The sequence shown here is derived from an EMBL/GenBank/DDBJ whole genome shotgun (WGS) entry which is preliminary data.</text>
</comment>
<dbReference type="Proteomes" id="UP001623330">
    <property type="component" value="Unassembled WGS sequence"/>
</dbReference>
<dbReference type="PANTHER" id="PTHR39136:SF1">
    <property type="entry name" value="ALTERED INHERITANCE OF MITOCHONDRIA PROTEIN 11"/>
    <property type="match status" value="1"/>
</dbReference>
<evidence type="ECO:0000256" key="4">
    <source>
        <dbReference type="RuleBase" id="RU367098"/>
    </source>
</evidence>
<evidence type="ECO:0000256" key="3">
    <source>
        <dbReference type="ARBA" id="ARBA00023136"/>
    </source>
</evidence>
<accession>A0ABR4NN80</accession>
<name>A0ABR4NN80_9SACH</name>
<evidence type="ECO:0000256" key="2">
    <source>
        <dbReference type="ARBA" id="ARBA00022989"/>
    </source>
</evidence>
<dbReference type="InterPro" id="IPR038814">
    <property type="entry name" value="AIM11"/>
</dbReference>
<evidence type="ECO:0000313" key="6">
    <source>
        <dbReference type="Proteomes" id="UP001623330"/>
    </source>
</evidence>
<comment type="subcellular location">
    <subcellularLocation>
        <location evidence="4">Membrane</location>
        <topology evidence="4">Multi-pass membrane protein</topology>
    </subcellularLocation>
</comment>
<evidence type="ECO:0000313" key="5">
    <source>
        <dbReference type="EMBL" id="KAL3229277.1"/>
    </source>
</evidence>
<feature type="transmembrane region" description="Helical" evidence="4">
    <location>
        <begin position="38"/>
        <end position="56"/>
    </location>
</feature>
<reference evidence="5 6" key="1">
    <citation type="submission" date="2024-05" db="EMBL/GenBank/DDBJ databases">
        <title>Long read based assembly of the Candida bracarensis genome reveals expanded adhesin content.</title>
        <authorList>
            <person name="Marcet-Houben M."/>
            <person name="Ksiezopolska E."/>
            <person name="Gabaldon T."/>
        </authorList>
    </citation>
    <scope>NUCLEOTIDE SEQUENCE [LARGE SCALE GENOMIC DNA]</scope>
    <source>
        <strain evidence="5 6">CBM6</strain>
    </source>
</reference>
<organism evidence="5 6">
    <name type="scientific">Nakaseomyces bracarensis</name>
    <dbReference type="NCBI Taxonomy" id="273131"/>
    <lineage>
        <taxon>Eukaryota</taxon>
        <taxon>Fungi</taxon>
        <taxon>Dikarya</taxon>
        <taxon>Ascomycota</taxon>
        <taxon>Saccharomycotina</taxon>
        <taxon>Saccharomycetes</taxon>
        <taxon>Saccharomycetales</taxon>
        <taxon>Saccharomycetaceae</taxon>
        <taxon>Nakaseomyces</taxon>
    </lineage>
</organism>
<gene>
    <name evidence="4" type="primary">AIM11</name>
    <name evidence="5" type="ORF">RNJ44_02364</name>
</gene>
<keyword evidence="1 4" id="KW-0812">Transmembrane</keyword>
<dbReference type="EMBL" id="JBEVYD010000012">
    <property type="protein sequence ID" value="KAL3229277.1"/>
    <property type="molecule type" value="Genomic_DNA"/>
</dbReference>
<keyword evidence="2 4" id="KW-1133">Transmembrane helix</keyword>
<sequence>MANKAPTRLIILSRNQTRTTQDRMQELDLYRERRRTEMVRFFAAAGVTLVSCRLLMMKMVPPSVNKLVLRPISFMTNPALRAGVKPQNGKDIAAGLAYTTGITSGLIAMGLFGTCWNNDIVSASEFREWIRFDK</sequence>
<dbReference type="PANTHER" id="PTHR39136">
    <property type="entry name" value="ALTERED INHERITANCE OF MITOCHONDRIA PROTEIN 11"/>
    <property type="match status" value="1"/>
</dbReference>
<protein>
    <recommendedName>
        <fullName evidence="4">Altered inheritance of mitochondria protein 11</fullName>
    </recommendedName>
</protein>
<evidence type="ECO:0000256" key="1">
    <source>
        <dbReference type="ARBA" id="ARBA00022692"/>
    </source>
</evidence>
<comment type="similarity">
    <text evidence="4">Belongs to the AIM11 family.</text>
</comment>